<evidence type="ECO:0000313" key="11">
    <source>
        <dbReference type="Proteomes" id="UP000017119"/>
    </source>
</evidence>
<dbReference type="InterPro" id="IPR005813">
    <property type="entry name" value="Ribosomal_bL20"/>
</dbReference>
<dbReference type="PRINTS" id="PR00062">
    <property type="entry name" value="RIBOSOMALL20"/>
</dbReference>
<dbReference type="PANTHER" id="PTHR10986">
    <property type="entry name" value="39S RIBOSOMAL PROTEIN L20"/>
    <property type="match status" value="1"/>
</dbReference>
<dbReference type="InterPro" id="IPR035566">
    <property type="entry name" value="Ribosomal_protein_bL20_C"/>
</dbReference>
<comment type="function">
    <text evidence="6 8 9">Binds directly to 23S ribosomal RNA and is necessary for the in vitro assembly process of the 50S ribosomal subunit. It is not involved in the protein synthesizing functions of that subunit.</text>
</comment>
<dbReference type="Gene3D" id="6.10.160.10">
    <property type="match status" value="1"/>
</dbReference>
<dbReference type="GO" id="GO:0000027">
    <property type="term" value="P:ribosomal large subunit assembly"/>
    <property type="evidence" value="ECO:0007669"/>
    <property type="project" value="UniProtKB-UniRule"/>
</dbReference>
<dbReference type="FunFam" id="1.10.1900.20:FF:000001">
    <property type="entry name" value="50S ribosomal protein L20"/>
    <property type="match status" value="1"/>
</dbReference>
<name>U5NF87_9MOLU</name>
<evidence type="ECO:0000313" key="10">
    <source>
        <dbReference type="EMBL" id="AGX88863.1"/>
    </source>
</evidence>
<dbReference type="HAMAP" id="MF_00382">
    <property type="entry name" value="Ribosomal_bL20"/>
    <property type="match status" value="1"/>
</dbReference>
<dbReference type="EMBL" id="CP006771">
    <property type="protein sequence ID" value="AGX88863.1"/>
    <property type="molecule type" value="Genomic_DNA"/>
</dbReference>
<keyword evidence="11" id="KW-1185">Reference proteome</keyword>
<evidence type="ECO:0000256" key="3">
    <source>
        <dbReference type="ARBA" id="ARBA00022884"/>
    </source>
</evidence>
<evidence type="ECO:0000256" key="6">
    <source>
        <dbReference type="ARBA" id="ARBA00024775"/>
    </source>
</evidence>
<keyword evidence="4 8" id="KW-0689">Ribosomal protein</keyword>
<dbReference type="Pfam" id="PF00453">
    <property type="entry name" value="Ribosomal_L20"/>
    <property type="match status" value="1"/>
</dbReference>
<dbReference type="AlphaFoldDB" id="U5NF87"/>
<keyword evidence="3 8" id="KW-0694">RNA-binding</keyword>
<keyword evidence="2 8" id="KW-0699">rRNA-binding</keyword>
<dbReference type="NCBIfam" id="TIGR01032">
    <property type="entry name" value="rplT_bact"/>
    <property type="match status" value="1"/>
</dbReference>
<evidence type="ECO:0000256" key="4">
    <source>
        <dbReference type="ARBA" id="ARBA00022980"/>
    </source>
</evidence>
<dbReference type="Proteomes" id="UP000017119">
    <property type="component" value="Chromosome"/>
</dbReference>
<dbReference type="STRING" id="1403316.PRV_00470"/>
<dbReference type="GO" id="GO:1990904">
    <property type="term" value="C:ribonucleoprotein complex"/>
    <property type="evidence" value="ECO:0007669"/>
    <property type="project" value="UniProtKB-KW"/>
</dbReference>
<protein>
    <recommendedName>
        <fullName evidence="7 8">Large ribosomal subunit protein bL20</fullName>
    </recommendedName>
</protein>
<dbReference type="PROSITE" id="PS00937">
    <property type="entry name" value="RIBOSOMAL_L20"/>
    <property type="match status" value="1"/>
</dbReference>
<dbReference type="CDD" id="cd07026">
    <property type="entry name" value="Ribosomal_L20"/>
    <property type="match status" value="1"/>
</dbReference>
<dbReference type="RefSeq" id="WP_022768905.1">
    <property type="nucleotide sequence ID" value="NC_022575.1"/>
</dbReference>
<keyword evidence="5 8" id="KW-0687">Ribonucleoprotein</keyword>
<gene>
    <name evidence="8" type="primary">rplT</name>
    <name evidence="10" type="ORF">PRV_00470</name>
</gene>
<evidence type="ECO:0000256" key="2">
    <source>
        <dbReference type="ARBA" id="ARBA00022730"/>
    </source>
</evidence>
<evidence type="ECO:0000256" key="1">
    <source>
        <dbReference type="ARBA" id="ARBA00007698"/>
    </source>
</evidence>
<dbReference type="PATRIC" id="fig|1403316.3.peg.71"/>
<organism evidence="10 11">
    <name type="scientific">Mycoplasma parvum str. Indiana</name>
    <dbReference type="NCBI Taxonomy" id="1403316"/>
    <lineage>
        <taxon>Bacteria</taxon>
        <taxon>Bacillati</taxon>
        <taxon>Mycoplasmatota</taxon>
        <taxon>Mollicutes</taxon>
        <taxon>Mycoplasmataceae</taxon>
        <taxon>Mycoplasma</taxon>
    </lineage>
</organism>
<dbReference type="HOGENOM" id="CLU_123265_0_1_14"/>
<reference evidence="10 11" key="1">
    <citation type="journal article" date="2013" name="Genome Announc.">
        <title>Genome Sequence of Mycoplasma parvum (Formerly Eperythrozoon parvum), a Diminutive Hemoplasma of the Pig.</title>
        <authorList>
            <person name="do Nascimento N.C."/>
            <person name="Dos Santos A.P."/>
            <person name="Chu Y."/>
            <person name="Guimaraes A.M."/>
            <person name="Pagliaro A."/>
            <person name="Messick J.B."/>
        </authorList>
    </citation>
    <scope>NUCLEOTIDE SEQUENCE [LARGE SCALE GENOMIC DNA]</scope>
    <source>
        <strain evidence="10 11">Indiana</strain>
    </source>
</reference>
<comment type="similarity">
    <text evidence="1 8 9">Belongs to the bacterial ribosomal protein bL20 family.</text>
</comment>
<dbReference type="GO" id="GO:0005840">
    <property type="term" value="C:ribosome"/>
    <property type="evidence" value="ECO:0007669"/>
    <property type="project" value="UniProtKB-KW"/>
</dbReference>
<dbReference type="GO" id="GO:0006412">
    <property type="term" value="P:translation"/>
    <property type="evidence" value="ECO:0007669"/>
    <property type="project" value="InterPro"/>
</dbReference>
<evidence type="ECO:0000256" key="8">
    <source>
        <dbReference type="HAMAP-Rule" id="MF_00382"/>
    </source>
</evidence>
<proteinExistence type="inferred from homology"/>
<dbReference type="InterPro" id="IPR049946">
    <property type="entry name" value="RIBOSOMAL_L20_CS"/>
</dbReference>
<evidence type="ECO:0000256" key="7">
    <source>
        <dbReference type="ARBA" id="ARBA00035172"/>
    </source>
</evidence>
<dbReference type="GO" id="GO:0003735">
    <property type="term" value="F:structural constituent of ribosome"/>
    <property type="evidence" value="ECO:0007669"/>
    <property type="project" value="InterPro"/>
</dbReference>
<dbReference type="SUPFAM" id="SSF74731">
    <property type="entry name" value="Ribosomal protein L20"/>
    <property type="match status" value="1"/>
</dbReference>
<dbReference type="OrthoDB" id="9808966at2"/>
<sequence length="114" mass="13520">MRATNSVATRRRRKKILKRAEGYWGHRHIGYRVARQSIFKADQYAYRDRRNKKREYRRLWILRLNAAFRGAGITYSQGINALKKANIKLNRKVLSELAITNPEQFKKLISTISK</sequence>
<evidence type="ECO:0000256" key="9">
    <source>
        <dbReference type="RuleBase" id="RU000560"/>
    </source>
</evidence>
<dbReference type="GO" id="GO:0019843">
    <property type="term" value="F:rRNA binding"/>
    <property type="evidence" value="ECO:0007669"/>
    <property type="project" value="UniProtKB-UniRule"/>
</dbReference>
<dbReference type="KEGG" id="mpv:PRV_00470"/>
<dbReference type="Gene3D" id="1.10.1900.20">
    <property type="entry name" value="Ribosomal protein L20"/>
    <property type="match status" value="1"/>
</dbReference>
<accession>U5NF87</accession>
<evidence type="ECO:0000256" key="5">
    <source>
        <dbReference type="ARBA" id="ARBA00023274"/>
    </source>
</evidence>